<feature type="domain" description="HTH araC/xylS-type" evidence="4">
    <location>
        <begin position="98"/>
        <end position="202"/>
    </location>
</feature>
<dbReference type="STRING" id="416016.SAMN05443547_1588"/>
<dbReference type="Pfam" id="PF12833">
    <property type="entry name" value="HTH_18"/>
    <property type="match status" value="1"/>
</dbReference>
<reference evidence="6" key="1">
    <citation type="submission" date="2016-12" db="EMBL/GenBank/DDBJ databases">
        <authorList>
            <person name="Varghese N."/>
            <person name="Submissions S."/>
        </authorList>
    </citation>
    <scope>NUCLEOTIDE SEQUENCE [LARGE SCALE GENOMIC DNA]</scope>
    <source>
        <strain evidence="6">DSM 18830</strain>
    </source>
</reference>
<dbReference type="PANTHER" id="PTHR43280">
    <property type="entry name" value="ARAC-FAMILY TRANSCRIPTIONAL REGULATOR"/>
    <property type="match status" value="1"/>
</dbReference>
<dbReference type="InterPro" id="IPR009057">
    <property type="entry name" value="Homeodomain-like_sf"/>
</dbReference>
<dbReference type="AlphaFoldDB" id="A0A1M7ZWQ8"/>
<evidence type="ECO:0000313" key="6">
    <source>
        <dbReference type="Proteomes" id="UP000184611"/>
    </source>
</evidence>
<dbReference type="EMBL" id="FRYK01000002">
    <property type="protein sequence ID" value="SHO73233.1"/>
    <property type="molecule type" value="Genomic_DNA"/>
</dbReference>
<dbReference type="Gene3D" id="1.10.10.60">
    <property type="entry name" value="Homeodomain-like"/>
    <property type="match status" value="1"/>
</dbReference>
<keyword evidence="6" id="KW-1185">Reference proteome</keyword>
<accession>A0A1M7ZWQ8</accession>
<dbReference type="SMART" id="SM00342">
    <property type="entry name" value="HTH_ARAC"/>
    <property type="match status" value="1"/>
</dbReference>
<dbReference type="SUPFAM" id="SSF46689">
    <property type="entry name" value="Homeodomain-like"/>
    <property type="match status" value="1"/>
</dbReference>
<keyword evidence="2" id="KW-0238">DNA-binding</keyword>
<evidence type="ECO:0000259" key="4">
    <source>
        <dbReference type="PROSITE" id="PS01124"/>
    </source>
</evidence>
<keyword evidence="3" id="KW-0804">Transcription</keyword>
<dbReference type="InterPro" id="IPR018062">
    <property type="entry name" value="HTH_AraC-typ_CS"/>
</dbReference>
<evidence type="ECO:0000313" key="5">
    <source>
        <dbReference type="EMBL" id="SHO73233.1"/>
    </source>
</evidence>
<protein>
    <submittedName>
        <fullName evidence="5">Helix-turn-helix domain-containing protein</fullName>
    </submittedName>
</protein>
<organism evidence="5 6">
    <name type="scientific">Flavobacterium cucumis</name>
    <dbReference type="NCBI Taxonomy" id="416016"/>
    <lineage>
        <taxon>Bacteria</taxon>
        <taxon>Pseudomonadati</taxon>
        <taxon>Bacteroidota</taxon>
        <taxon>Flavobacteriia</taxon>
        <taxon>Flavobacteriales</taxon>
        <taxon>Flavobacteriaceae</taxon>
        <taxon>Flavobacterium</taxon>
    </lineage>
</organism>
<sequence>MCNLFTVKYHKLPYKSFNFDLIIKAITLKLYIKHMVSNRCKITVRDELKKLGLHLIVIDLGEIEIREDISLQKRLLLAQGLYSSGLELIDDKKSILIERIKTIIVQMVHYSDVTMKINFSDYLSEKLNHNYTYLANLFSENQGITIEQFIISHKIERVKELMIYNELNITQIAWKMNYSSVAHLSSQFKKVTGFSPSHFKQLKNKSRCPIENIGE</sequence>
<dbReference type="PANTHER" id="PTHR43280:SF2">
    <property type="entry name" value="HTH-TYPE TRANSCRIPTIONAL REGULATOR EXSA"/>
    <property type="match status" value="1"/>
</dbReference>
<keyword evidence="1" id="KW-0805">Transcription regulation</keyword>
<dbReference type="GO" id="GO:0003700">
    <property type="term" value="F:DNA-binding transcription factor activity"/>
    <property type="evidence" value="ECO:0007669"/>
    <property type="project" value="InterPro"/>
</dbReference>
<dbReference type="InterPro" id="IPR018060">
    <property type="entry name" value="HTH_AraC"/>
</dbReference>
<gene>
    <name evidence="5" type="ORF">SAMN05443547_1588</name>
</gene>
<dbReference type="Proteomes" id="UP000184611">
    <property type="component" value="Unassembled WGS sequence"/>
</dbReference>
<name>A0A1M7ZWQ8_9FLAO</name>
<evidence type="ECO:0000256" key="1">
    <source>
        <dbReference type="ARBA" id="ARBA00023015"/>
    </source>
</evidence>
<evidence type="ECO:0000256" key="2">
    <source>
        <dbReference type="ARBA" id="ARBA00023125"/>
    </source>
</evidence>
<evidence type="ECO:0000256" key="3">
    <source>
        <dbReference type="ARBA" id="ARBA00023163"/>
    </source>
</evidence>
<dbReference type="PROSITE" id="PS01124">
    <property type="entry name" value="HTH_ARAC_FAMILY_2"/>
    <property type="match status" value="1"/>
</dbReference>
<proteinExistence type="predicted"/>
<dbReference type="GO" id="GO:0043565">
    <property type="term" value="F:sequence-specific DNA binding"/>
    <property type="evidence" value="ECO:0007669"/>
    <property type="project" value="InterPro"/>
</dbReference>
<dbReference type="PROSITE" id="PS00041">
    <property type="entry name" value="HTH_ARAC_FAMILY_1"/>
    <property type="match status" value="1"/>
</dbReference>